<accession>W0FR92</accession>
<name>W0FR92_9BACT</name>
<keyword evidence="1" id="KW-0472">Membrane</keyword>
<evidence type="ECO:0000256" key="1">
    <source>
        <dbReference type="SAM" id="Phobius"/>
    </source>
</evidence>
<protein>
    <submittedName>
        <fullName evidence="2">Uncharacterized protein</fullName>
    </submittedName>
</protein>
<proteinExistence type="predicted"/>
<reference evidence="2" key="1">
    <citation type="journal article" date="2013" name="PLoS ONE">
        <title>Metagenomic insights into the carbohydrate-active enzymes carried by the microorganisms adhering to solid digesta in the rumen of cows.</title>
        <authorList>
            <person name="Wang L."/>
            <person name="Hatem A."/>
            <person name="Catalyurek U.V."/>
            <person name="Morrison M."/>
            <person name="Yu Z."/>
        </authorList>
    </citation>
    <scope>NUCLEOTIDE SEQUENCE</scope>
</reference>
<evidence type="ECO:0000313" key="2">
    <source>
        <dbReference type="EMBL" id="AHF25362.1"/>
    </source>
</evidence>
<dbReference type="EMBL" id="KC246832">
    <property type="protein sequence ID" value="AHF25362.1"/>
    <property type="molecule type" value="Genomic_DNA"/>
</dbReference>
<dbReference type="AlphaFoldDB" id="W0FR92"/>
<feature type="transmembrane region" description="Helical" evidence="1">
    <location>
        <begin position="20"/>
        <end position="40"/>
    </location>
</feature>
<organism evidence="2">
    <name type="scientific">uncultured bacterium Contig1625</name>
    <dbReference type="NCBI Taxonomy" id="1393476"/>
    <lineage>
        <taxon>Bacteria</taxon>
        <taxon>environmental samples</taxon>
    </lineage>
</organism>
<keyword evidence="1" id="KW-1133">Transmembrane helix</keyword>
<keyword evidence="1" id="KW-0812">Transmembrane</keyword>
<sequence length="44" mass="4665">MFIGSCILCTTDFKPILPNGVPLLAVAGIVFSIALAIFSIKKLK</sequence>